<dbReference type="PANTHER" id="PTHR42943:SF2">
    <property type="entry name" value="GLUTATHIONE S-TRANSFERASE KAPPA 1"/>
    <property type="match status" value="1"/>
</dbReference>
<dbReference type="CDD" id="cd03022">
    <property type="entry name" value="DsbA_HCCA_Iso"/>
    <property type="match status" value="1"/>
</dbReference>
<dbReference type="Proteomes" id="UP000530564">
    <property type="component" value="Unassembled WGS sequence"/>
</dbReference>
<dbReference type="GO" id="GO:1901170">
    <property type="term" value="P:naphthalene catabolic process"/>
    <property type="evidence" value="ECO:0007669"/>
    <property type="project" value="InterPro"/>
</dbReference>
<dbReference type="RefSeq" id="WP_183770971.1">
    <property type="nucleotide sequence ID" value="NZ_JACIDK010000002.1"/>
</dbReference>
<dbReference type="EMBL" id="JACIDK010000002">
    <property type="protein sequence ID" value="MBB3890657.1"/>
    <property type="molecule type" value="Genomic_DNA"/>
</dbReference>
<dbReference type="GO" id="GO:0006749">
    <property type="term" value="P:glutathione metabolic process"/>
    <property type="evidence" value="ECO:0007669"/>
    <property type="project" value="TreeGrafter"/>
</dbReference>
<name>A0A839ZZW2_9CAUL</name>
<evidence type="ECO:0000313" key="5">
    <source>
        <dbReference type="Proteomes" id="UP000530564"/>
    </source>
</evidence>
<dbReference type="PANTHER" id="PTHR42943">
    <property type="entry name" value="GLUTATHIONE S-TRANSFERASE KAPPA"/>
    <property type="match status" value="1"/>
</dbReference>
<dbReference type="InterPro" id="IPR036249">
    <property type="entry name" value="Thioredoxin-like_sf"/>
</dbReference>
<dbReference type="Pfam" id="PF01323">
    <property type="entry name" value="DSBA"/>
    <property type="match status" value="1"/>
</dbReference>
<evidence type="ECO:0000259" key="3">
    <source>
        <dbReference type="Pfam" id="PF01323"/>
    </source>
</evidence>
<protein>
    <recommendedName>
        <fullName evidence="1">2-hydroxychromene-2-carboxylate isomerase</fullName>
        <ecNumber evidence="1">5.99.1.4</ecNumber>
    </recommendedName>
</protein>
<keyword evidence="1 4" id="KW-0413">Isomerase</keyword>
<dbReference type="GO" id="GO:0004602">
    <property type="term" value="F:glutathione peroxidase activity"/>
    <property type="evidence" value="ECO:0007669"/>
    <property type="project" value="TreeGrafter"/>
</dbReference>
<comment type="catalytic activity">
    <reaction evidence="1">
        <text>2-hydroxychromene-2-carboxylate = (3E)-4-(2-hydroxyphenyl)-2-oxobut-3-enoate</text>
        <dbReference type="Rhea" id="RHEA:27401"/>
        <dbReference type="ChEBI" id="CHEBI:59350"/>
        <dbReference type="ChEBI" id="CHEBI:59353"/>
        <dbReference type="EC" id="5.99.1.4"/>
    </reaction>
</comment>
<comment type="caution">
    <text evidence="4">The sequence shown here is derived from an EMBL/GenBank/DDBJ whole genome shotgun (WGS) entry which is preliminary data.</text>
</comment>
<evidence type="ECO:0000256" key="2">
    <source>
        <dbReference type="PIRSR" id="PIRSR006386-1"/>
    </source>
</evidence>
<dbReference type="InterPro" id="IPR001853">
    <property type="entry name" value="DSBA-like_thioredoxin_dom"/>
</dbReference>
<organism evidence="4 5">
    <name type="scientific">Phenylobacterium haematophilum</name>
    <dbReference type="NCBI Taxonomy" id="98513"/>
    <lineage>
        <taxon>Bacteria</taxon>
        <taxon>Pseudomonadati</taxon>
        <taxon>Pseudomonadota</taxon>
        <taxon>Alphaproteobacteria</taxon>
        <taxon>Caulobacterales</taxon>
        <taxon>Caulobacteraceae</taxon>
        <taxon>Phenylobacterium</taxon>
    </lineage>
</organism>
<keyword evidence="5" id="KW-1185">Reference proteome</keyword>
<dbReference type="AlphaFoldDB" id="A0A839ZZW2"/>
<dbReference type="SUPFAM" id="SSF52833">
    <property type="entry name" value="Thioredoxin-like"/>
    <property type="match status" value="1"/>
</dbReference>
<feature type="domain" description="DSBA-like thioredoxin" evidence="3">
    <location>
        <begin position="7"/>
        <end position="190"/>
    </location>
</feature>
<feature type="active site" description="Nucleophile" evidence="2">
    <location>
        <position position="14"/>
    </location>
</feature>
<dbReference type="GO" id="GO:0004364">
    <property type="term" value="F:glutathione transferase activity"/>
    <property type="evidence" value="ECO:0007669"/>
    <property type="project" value="TreeGrafter"/>
</dbReference>
<dbReference type="InterPro" id="IPR044087">
    <property type="entry name" value="NahD-like"/>
</dbReference>
<reference evidence="4 5" key="1">
    <citation type="submission" date="2020-08" db="EMBL/GenBank/DDBJ databases">
        <title>Genomic Encyclopedia of Type Strains, Phase IV (KMG-IV): sequencing the most valuable type-strain genomes for metagenomic binning, comparative biology and taxonomic classification.</title>
        <authorList>
            <person name="Goeker M."/>
        </authorList>
    </citation>
    <scope>NUCLEOTIDE SEQUENCE [LARGE SCALE GENOMIC DNA]</scope>
    <source>
        <strain evidence="4 5">DSM 21793</strain>
    </source>
</reference>
<comment type="similarity">
    <text evidence="1">Belongs to the GST superfamily. NadH family.</text>
</comment>
<dbReference type="EC" id="5.99.1.4" evidence="1"/>
<accession>A0A839ZZW2</accession>
<sequence>MSLTRTTFYFDFRSPYSYLASTQLPGLPGEFAYKPIDVLEVMKRVGNVPTTIICKPKQTYARADLGRWAQLYGAPLSPNPAMSSIEGPRLLHAALAAIKLGHGPAAADRLFRAMWAGDAPLGSSTDVAALLADLGVTAELIDAPERAAELEANVAQAVEAGVFGAPSFVTEGGLLFFGNDRLDFLRRALAA</sequence>
<dbReference type="InterPro" id="IPR051924">
    <property type="entry name" value="GST_Kappa/NadH"/>
</dbReference>
<dbReference type="GO" id="GO:0018845">
    <property type="term" value="F:2-hydroxychromene-2-carboxylate isomerase activity"/>
    <property type="evidence" value="ECO:0007669"/>
    <property type="project" value="UniProtKB-UniRule"/>
</dbReference>
<evidence type="ECO:0000313" key="4">
    <source>
        <dbReference type="EMBL" id="MBB3890657.1"/>
    </source>
</evidence>
<evidence type="ECO:0000256" key="1">
    <source>
        <dbReference type="PIRNR" id="PIRNR006386"/>
    </source>
</evidence>
<dbReference type="Gene3D" id="3.40.30.10">
    <property type="entry name" value="Glutaredoxin"/>
    <property type="match status" value="1"/>
</dbReference>
<dbReference type="InterPro" id="IPR014440">
    <property type="entry name" value="HCCAis_GSTk"/>
</dbReference>
<gene>
    <name evidence="4" type="ORF">GGQ61_001374</name>
</gene>
<dbReference type="PIRSF" id="PIRSF006386">
    <property type="entry name" value="HCCAis_GSTk"/>
    <property type="match status" value="1"/>
</dbReference>
<proteinExistence type="inferred from homology"/>